<accession>A0A9W9IT37</accession>
<gene>
    <name evidence="3" type="ORF">N7492_000592</name>
</gene>
<reference evidence="3" key="2">
    <citation type="journal article" date="2023" name="IMA Fungus">
        <title>Comparative genomic study of the Penicillium genus elucidates a diverse pangenome and 15 lateral gene transfer events.</title>
        <authorList>
            <person name="Petersen C."/>
            <person name="Sorensen T."/>
            <person name="Nielsen M.R."/>
            <person name="Sondergaard T.E."/>
            <person name="Sorensen J.L."/>
            <person name="Fitzpatrick D.A."/>
            <person name="Frisvad J.C."/>
            <person name="Nielsen K.L."/>
        </authorList>
    </citation>
    <scope>NUCLEOTIDE SEQUENCE</scope>
    <source>
        <strain evidence="3">IBT 21917</strain>
    </source>
</reference>
<evidence type="ECO:0000313" key="3">
    <source>
        <dbReference type="EMBL" id="KAJ5182976.1"/>
    </source>
</evidence>
<evidence type="ECO:0000256" key="1">
    <source>
        <dbReference type="SAM" id="MobiDB-lite"/>
    </source>
</evidence>
<proteinExistence type="predicted"/>
<evidence type="ECO:0000313" key="4">
    <source>
        <dbReference type="Proteomes" id="UP001146351"/>
    </source>
</evidence>
<dbReference type="OrthoDB" id="4292214at2759"/>
<sequence>MHFPTLITTLTSLLTIAMAVPVVAREASLQRIPKPSKSINPQASPSHSQSASPTMSPVGAYSCPQKQHKACCQSLQQTSKEIMKPVGELVPIVGGLEISSAVSFQCKGNHMDENEAPDSCKGNGYTPMCCSSQVTQGSLNQCKPFEKAKTEYYKSFGYGQESTVDVINDSVS</sequence>
<organism evidence="3 4">
    <name type="scientific">Penicillium capsulatum</name>
    <dbReference type="NCBI Taxonomy" id="69766"/>
    <lineage>
        <taxon>Eukaryota</taxon>
        <taxon>Fungi</taxon>
        <taxon>Dikarya</taxon>
        <taxon>Ascomycota</taxon>
        <taxon>Pezizomycotina</taxon>
        <taxon>Eurotiomycetes</taxon>
        <taxon>Eurotiomycetidae</taxon>
        <taxon>Eurotiales</taxon>
        <taxon>Aspergillaceae</taxon>
        <taxon>Penicillium</taxon>
    </lineage>
</organism>
<name>A0A9W9IT37_9EURO</name>
<evidence type="ECO:0008006" key="5">
    <source>
        <dbReference type="Google" id="ProtNLM"/>
    </source>
</evidence>
<feature type="region of interest" description="Disordered" evidence="1">
    <location>
        <begin position="31"/>
        <end position="60"/>
    </location>
</feature>
<comment type="caution">
    <text evidence="3">The sequence shown here is derived from an EMBL/GenBank/DDBJ whole genome shotgun (WGS) entry which is preliminary data.</text>
</comment>
<evidence type="ECO:0000256" key="2">
    <source>
        <dbReference type="SAM" id="SignalP"/>
    </source>
</evidence>
<feature type="compositionally biased region" description="Low complexity" evidence="1">
    <location>
        <begin position="41"/>
        <end position="57"/>
    </location>
</feature>
<dbReference type="Proteomes" id="UP001146351">
    <property type="component" value="Unassembled WGS sequence"/>
</dbReference>
<feature type="signal peptide" evidence="2">
    <location>
        <begin position="1"/>
        <end position="19"/>
    </location>
</feature>
<keyword evidence="2" id="KW-0732">Signal</keyword>
<protein>
    <recommendedName>
        <fullName evidence="5">Hydrophobin</fullName>
    </recommendedName>
</protein>
<keyword evidence="4" id="KW-1185">Reference proteome</keyword>
<dbReference type="AlphaFoldDB" id="A0A9W9IT37"/>
<dbReference type="EMBL" id="JAPQKO010000001">
    <property type="protein sequence ID" value="KAJ5182976.1"/>
    <property type="molecule type" value="Genomic_DNA"/>
</dbReference>
<feature type="chain" id="PRO_5040926993" description="Hydrophobin" evidence="2">
    <location>
        <begin position="20"/>
        <end position="172"/>
    </location>
</feature>
<reference evidence="3" key="1">
    <citation type="submission" date="2022-11" db="EMBL/GenBank/DDBJ databases">
        <authorList>
            <person name="Petersen C."/>
        </authorList>
    </citation>
    <scope>NUCLEOTIDE SEQUENCE</scope>
    <source>
        <strain evidence="3">IBT 21917</strain>
    </source>
</reference>